<evidence type="ECO:0000313" key="4">
    <source>
        <dbReference type="Proteomes" id="UP000187209"/>
    </source>
</evidence>
<feature type="coiled-coil region" evidence="1">
    <location>
        <begin position="409"/>
        <end position="474"/>
    </location>
</feature>
<keyword evidence="1" id="KW-0175">Coiled coil</keyword>
<reference evidence="3 4" key="1">
    <citation type="submission" date="2016-11" db="EMBL/GenBank/DDBJ databases">
        <title>The macronuclear genome of Stentor coeruleus: a giant cell with tiny introns.</title>
        <authorList>
            <person name="Slabodnick M."/>
            <person name="Ruby J.G."/>
            <person name="Reiff S.B."/>
            <person name="Swart E.C."/>
            <person name="Gosai S."/>
            <person name="Prabakaran S."/>
            <person name="Witkowska E."/>
            <person name="Larue G.E."/>
            <person name="Fisher S."/>
            <person name="Freeman R.M."/>
            <person name="Gunawardena J."/>
            <person name="Chu W."/>
            <person name="Stover N.A."/>
            <person name="Gregory B.D."/>
            <person name="Nowacki M."/>
            <person name="Derisi J."/>
            <person name="Roy S.W."/>
            <person name="Marshall W.F."/>
            <person name="Sood P."/>
        </authorList>
    </citation>
    <scope>NUCLEOTIDE SEQUENCE [LARGE SCALE GENOMIC DNA]</scope>
    <source>
        <strain evidence="3">WM001</strain>
    </source>
</reference>
<evidence type="ECO:0000256" key="2">
    <source>
        <dbReference type="SAM" id="MobiDB-lite"/>
    </source>
</evidence>
<organism evidence="3 4">
    <name type="scientific">Stentor coeruleus</name>
    <dbReference type="NCBI Taxonomy" id="5963"/>
    <lineage>
        <taxon>Eukaryota</taxon>
        <taxon>Sar</taxon>
        <taxon>Alveolata</taxon>
        <taxon>Ciliophora</taxon>
        <taxon>Postciliodesmatophora</taxon>
        <taxon>Heterotrichea</taxon>
        <taxon>Heterotrichida</taxon>
        <taxon>Stentoridae</taxon>
        <taxon>Stentor</taxon>
    </lineage>
</organism>
<dbReference type="EMBL" id="MPUH01000255">
    <property type="protein sequence ID" value="OMJ84881.1"/>
    <property type="molecule type" value="Genomic_DNA"/>
</dbReference>
<name>A0A1R2C7C1_9CILI</name>
<proteinExistence type="predicted"/>
<evidence type="ECO:0000313" key="3">
    <source>
        <dbReference type="EMBL" id="OMJ84881.1"/>
    </source>
</evidence>
<feature type="region of interest" description="Disordered" evidence="2">
    <location>
        <begin position="361"/>
        <end position="404"/>
    </location>
</feature>
<keyword evidence="4" id="KW-1185">Reference proteome</keyword>
<sequence>MAEEYLAKQLAALKGKQGLISDIKASLAKVNKKVIKIFKDKEMKKPKVSLQILIDKYLLKLNAGDVDLNLRRAKLREAKRKKRELEAKLLSVTESIDNLDIINEIPTKMKINLQDSQVRHEFFEEEKQKARQQQKKAQEYYQEQKRRKEKIKEHLVEIDEEIKQERNLKQEQKKLQIQEKKQQYEDQLQKMHEKAEARKKELEDLKSYNVTLKKIKAEKPLFVKLSEKYWKDIEMPELEKRKAELSKKRMMNSISQNQIIDHAKWYETIKLDHKKKFEKDSQSKSIDNKLKSSDSAFTFWKQKYIEEERRIREEQKRMQNERLKMIEKKTTYAKLVKQMYLPSIDEEKKKELEKRKEKLLLEHKSPIKTNEKSPIKTMEKSPKNAEWVPHKFKPNPLAPKEKVKREAKITDYLEKQRKIREDAEKEQREAGVEDDLVKFELDNEFERLPESEKIKSLKSKAKKFEKELKKREIAMLTNAGTEKGLKYSDDINEMLLSSIKTKLAILEKSKE</sequence>
<dbReference type="Proteomes" id="UP000187209">
    <property type="component" value="Unassembled WGS sequence"/>
</dbReference>
<accession>A0A1R2C7C1</accession>
<protein>
    <submittedName>
        <fullName evidence="3">Uncharacterized protein</fullName>
    </submittedName>
</protein>
<feature type="coiled-coil region" evidence="1">
    <location>
        <begin position="68"/>
        <end position="218"/>
    </location>
</feature>
<dbReference type="OrthoDB" id="307010at2759"/>
<dbReference type="AlphaFoldDB" id="A0A1R2C7C1"/>
<feature type="compositionally biased region" description="Basic and acidic residues" evidence="2">
    <location>
        <begin position="361"/>
        <end position="383"/>
    </location>
</feature>
<gene>
    <name evidence="3" type="ORF">SteCoe_13942</name>
</gene>
<evidence type="ECO:0000256" key="1">
    <source>
        <dbReference type="SAM" id="Coils"/>
    </source>
</evidence>
<comment type="caution">
    <text evidence="3">The sequence shown here is derived from an EMBL/GenBank/DDBJ whole genome shotgun (WGS) entry which is preliminary data.</text>
</comment>